<feature type="compositionally biased region" description="Polar residues" evidence="1">
    <location>
        <begin position="155"/>
        <end position="172"/>
    </location>
</feature>
<evidence type="ECO:0000256" key="1">
    <source>
        <dbReference type="SAM" id="MobiDB-lite"/>
    </source>
</evidence>
<name>A0A4Y9ZMG5_9AGAM</name>
<dbReference type="EMBL" id="SFCI01001566">
    <property type="protein sequence ID" value="TFY75454.1"/>
    <property type="molecule type" value="Genomic_DNA"/>
</dbReference>
<evidence type="ECO:0000313" key="3">
    <source>
        <dbReference type="Proteomes" id="UP000298061"/>
    </source>
</evidence>
<sequence length="274" mass="30037">MQDVFDLDENMWEQESSVNEISGSASEIDEDAHDDEGSSSPGNADEDLDFLQGDVHVGAMESELPGSSLAFPGESEAGADGTFWQVRQRRGHTIMVRCKRCHTCKDVVELGDGTAMHSFKQHVDGRACQKRAKQNTDAAKREDLDKKQLKLTDMFSKQRSSQASIPSETPSSPDHVVASLSPSLSLGRVGSLSPSMMMNDDDDVMLIEKPGPSNTGMTFDENPCPGVALVWLGSIWTRYPWHLHQFKNLSYVVIGIGEGGQTLRICSISTLVIY</sequence>
<keyword evidence="3" id="KW-1185">Reference proteome</keyword>
<feature type="compositionally biased region" description="Acidic residues" evidence="1">
    <location>
        <begin position="1"/>
        <end position="12"/>
    </location>
</feature>
<accession>A0A4Y9ZMG5</accession>
<protein>
    <submittedName>
        <fullName evidence="2">Uncharacterized protein</fullName>
    </submittedName>
</protein>
<comment type="caution">
    <text evidence="2">The sequence shown here is derived from an EMBL/GenBank/DDBJ whole genome shotgun (WGS) entry which is preliminary data.</text>
</comment>
<gene>
    <name evidence="2" type="ORF">EWM64_g8558</name>
</gene>
<reference evidence="2 3" key="1">
    <citation type="submission" date="2019-02" db="EMBL/GenBank/DDBJ databases">
        <title>Genome sequencing of the rare red list fungi Hericium alpestre (H. flagellum).</title>
        <authorList>
            <person name="Buettner E."/>
            <person name="Kellner H."/>
        </authorList>
    </citation>
    <scope>NUCLEOTIDE SEQUENCE [LARGE SCALE GENOMIC DNA]</scope>
    <source>
        <strain evidence="2 3">DSM 108284</strain>
    </source>
</reference>
<organism evidence="2 3">
    <name type="scientific">Hericium alpestre</name>
    <dbReference type="NCBI Taxonomy" id="135208"/>
    <lineage>
        <taxon>Eukaryota</taxon>
        <taxon>Fungi</taxon>
        <taxon>Dikarya</taxon>
        <taxon>Basidiomycota</taxon>
        <taxon>Agaricomycotina</taxon>
        <taxon>Agaricomycetes</taxon>
        <taxon>Russulales</taxon>
        <taxon>Hericiaceae</taxon>
        <taxon>Hericium</taxon>
    </lineage>
</organism>
<feature type="compositionally biased region" description="Polar residues" evidence="1">
    <location>
        <begin position="13"/>
        <end position="25"/>
    </location>
</feature>
<feature type="region of interest" description="Disordered" evidence="1">
    <location>
        <begin position="155"/>
        <end position="177"/>
    </location>
</feature>
<dbReference type="Proteomes" id="UP000298061">
    <property type="component" value="Unassembled WGS sequence"/>
</dbReference>
<evidence type="ECO:0000313" key="2">
    <source>
        <dbReference type="EMBL" id="TFY75454.1"/>
    </source>
</evidence>
<dbReference type="AlphaFoldDB" id="A0A4Y9ZMG5"/>
<feature type="region of interest" description="Disordered" evidence="1">
    <location>
        <begin position="1"/>
        <end position="48"/>
    </location>
</feature>
<proteinExistence type="predicted"/>